<evidence type="ECO:0000313" key="5">
    <source>
        <dbReference type="EMBL" id="AOZ46064.1"/>
    </source>
</evidence>
<dbReference type="OMA" id="YIVHESH"/>
<keyword evidence="3" id="KW-1133">Transmembrane helix</keyword>
<sequence>MPEDDTTDQDLPPAARRRPARPSRAQLVIAVILCLCAFAVVAQVRSRDHEDPFATMRRADLVSMLDSLSTSSRQLDSELADLRETQRDLQSGADSRRAARAQADRRLSQLKVLEGTVPVAGPGVTIRIEDPDSKVSSDMILDAVEELRDAGAEALAINGKVRVVASTWFASRADGLTVSGKAVSRPITITAIGDPHSLEEGAMFRGGMVSQMQAPQVGATVTITRSQQVRIDAVATPRPLSHATPVR</sequence>
<dbReference type="EMBL" id="CP014352">
    <property type="protein sequence ID" value="AMS04572.1"/>
    <property type="molecule type" value="Genomic_DNA"/>
</dbReference>
<evidence type="ECO:0000256" key="3">
    <source>
        <dbReference type="SAM" id="Phobius"/>
    </source>
</evidence>
<feature type="transmembrane region" description="Helical" evidence="3">
    <location>
        <begin position="25"/>
        <end position="44"/>
    </location>
</feature>
<dbReference type="GO" id="GO:0005886">
    <property type="term" value="C:plasma membrane"/>
    <property type="evidence" value="ECO:0007669"/>
    <property type="project" value="TreeGrafter"/>
</dbReference>
<organism evidence="4 6">
    <name type="scientific">Acidipropionibacterium acidipropionici</name>
    <dbReference type="NCBI Taxonomy" id="1748"/>
    <lineage>
        <taxon>Bacteria</taxon>
        <taxon>Bacillati</taxon>
        <taxon>Actinomycetota</taxon>
        <taxon>Actinomycetes</taxon>
        <taxon>Propionibacteriales</taxon>
        <taxon>Propionibacteriaceae</taxon>
        <taxon>Acidipropionibacterium</taxon>
    </lineage>
</organism>
<evidence type="ECO:0000313" key="4">
    <source>
        <dbReference type="EMBL" id="AMS04572.1"/>
    </source>
</evidence>
<dbReference type="EMBL" id="CP015970">
    <property type="protein sequence ID" value="AOZ46064.1"/>
    <property type="molecule type" value="Genomic_DNA"/>
</dbReference>
<evidence type="ECO:0000256" key="1">
    <source>
        <dbReference type="ARBA" id="ARBA00009108"/>
    </source>
</evidence>
<reference evidence="4 6" key="2">
    <citation type="submission" date="2016-02" db="EMBL/GenBank/DDBJ databases">
        <title>Complete Genome Sequence of Propionibacterium acidipropionici ATCC 55737.</title>
        <authorList>
            <person name="Luna Flores C.H."/>
            <person name="Nielsen L.K."/>
            <person name="Marcellin E."/>
        </authorList>
    </citation>
    <scope>NUCLEOTIDE SEQUENCE [LARGE SCALE GENOMIC DNA]</scope>
    <source>
        <strain evidence="4 6">ATCC 55737</strain>
    </source>
</reference>
<comment type="similarity">
    <text evidence="1">Belongs to the UPF0749 family.</text>
</comment>
<dbReference type="Proteomes" id="UP000178666">
    <property type="component" value="Chromosome"/>
</dbReference>
<proteinExistence type="inferred from homology"/>
<keyword evidence="3" id="KW-0472">Membrane</keyword>
<dbReference type="KEGG" id="aaci:ASQ49_13235"/>
<keyword evidence="3" id="KW-0812">Transmembrane</keyword>
<dbReference type="AlphaFoldDB" id="A0A142KEN4"/>
<evidence type="ECO:0000256" key="2">
    <source>
        <dbReference type="SAM" id="MobiDB-lite"/>
    </source>
</evidence>
<accession>A0A142KEN4</accession>
<dbReference type="GeneID" id="88085967"/>
<name>A0A142KEN4_9ACTN</name>
<evidence type="ECO:0000313" key="7">
    <source>
        <dbReference type="Proteomes" id="UP000178666"/>
    </source>
</evidence>
<dbReference type="PANTHER" id="PTHR37313:SF2">
    <property type="entry name" value="UPF0749 PROTEIN YLXX"/>
    <property type="match status" value="1"/>
</dbReference>
<feature type="region of interest" description="Disordered" evidence="2">
    <location>
        <begin position="1"/>
        <end position="20"/>
    </location>
</feature>
<dbReference type="Proteomes" id="UP000075221">
    <property type="component" value="Chromosome"/>
</dbReference>
<dbReference type="Gene3D" id="3.30.70.1880">
    <property type="entry name" value="Protein of unknown function DUF881"/>
    <property type="match status" value="1"/>
</dbReference>
<dbReference type="PANTHER" id="PTHR37313">
    <property type="entry name" value="UPF0749 PROTEIN RV1825"/>
    <property type="match status" value="1"/>
</dbReference>
<keyword evidence="7" id="KW-1185">Reference proteome</keyword>
<reference evidence="5 7" key="1">
    <citation type="journal article" date="2016" name="Plant Dis.">
        <title>Improved production of propionic acid using genome shuffling.</title>
        <authorList>
            <person name="Luna-Flores C.H."/>
            <person name="Palfreyman R.W."/>
            <person name="Kromer J.O."/>
            <person name="Nielsen L.K."/>
            <person name="Marcellin E."/>
        </authorList>
    </citation>
    <scope>NUCLEOTIDE SEQUENCE [LARGE SCALE GENOMIC DNA]</scope>
    <source>
        <strain evidence="5 7">F3E8</strain>
    </source>
</reference>
<gene>
    <name evidence="5" type="ORF">A8L58_04280</name>
    <name evidence="4" type="ORF">AXH35_02815</name>
</gene>
<dbReference type="InterPro" id="IPR010273">
    <property type="entry name" value="DUF881"/>
</dbReference>
<evidence type="ECO:0000313" key="6">
    <source>
        <dbReference type="Proteomes" id="UP000075221"/>
    </source>
</evidence>
<dbReference type="RefSeq" id="WP_015070374.1">
    <property type="nucleotide sequence ID" value="NZ_CP013126.1"/>
</dbReference>
<protein>
    <submittedName>
        <fullName evidence="4">Uncharacterized protein</fullName>
    </submittedName>
</protein>
<dbReference type="Pfam" id="PF05949">
    <property type="entry name" value="DUF881"/>
    <property type="match status" value="1"/>
</dbReference>
<dbReference type="OrthoDB" id="3211287at2"/>